<evidence type="ECO:0000256" key="3">
    <source>
        <dbReference type="ARBA" id="ARBA00023001"/>
    </source>
</evidence>
<evidence type="ECO:0000256" key="7">
    <source>
        <dbReference type="RuleBase" id="RU361153"/>
    </source>
</evidence>
<dbReference type="PROSITE" id="PS00659">
    <property type="entry name" value="GLYCOSYL_HYDROL_F5"/>
    <property type="match status" value="1"/>
</dbReference>
<evidence type="ECO:0000256" key="2">
    <source>
        <dbReference type="ARBA" id="ARBA00022801"/>
    </source>
</evidence>
<comment type="catalytic activity">
    <reaction evidence="1 7">
        <text>Endohydrolysis of (1-&gt;4)-beta-D-glucosidic linkages in cellulose, lichenin and cereal beta-D-glucans.</text>
        <dbReference type="EC" id="3.2.1.4"/>
    </reaction>
</comment>
<dbReference type="InterPro" id="IPR001547">
    <property type="entry name" value="Glyco_hydro_5"/>
</dbReference>
<evidence type="ECO:0000256" key="1">
    <source>
        <dbReference type="ARBA" id="ARBA00000966"/>
    </source>
</evidence>
<dbReference type="PROSITE" id="PS51173">
    <property type="entry name" value="CBM2"/>
    <property type="match status" value="1"/>
</dbReference>
<reference evidence="11 12" key="1">
    <citation type="submission" date="2020-03" db="EMBL/GenBank/DDBJ databases">
        <title>Whole genome shotgun sequence of Phytohabitans rumicis NBRC 108638.</title>
        <authorList>
            <person name="Komaki H."/>
            <person name="Tamura T."/>
        </authorList>
    </citation>
    <scope>NUCLEOTIDE SEQUENCE [LARGE SCALE GENOMIC DNA]</scope>
    <source>
        <strain evidence="11 12">NBRC 108638</strain>
    </source>
</reference>
<dbReference type="SMART" id="SM00637">
    <property type="entry name" value="CBD_II"/>
    <property type="match status" value="1"/>
</dbReference>
<evidence type="ECO:0000256" key="8">
    <source>
        <dbReference type="SAM" id="MobiDB-lite"/>
    </source>
</evidence>
<feature type="chain" id="PRO_5028876721" description="Endoglucanase" evidence="9">
    <location>
        <begin position="33"/>
        <end position="536"/>
    </location>
</feature>
<evidence type="ECO:0000259" key="10">
    <source>
        <dbReference type="PROSITE" id="PS51173"/>
    </source>
</evidence>
<dbReference type="Gene3D" id="2.60.40.290">
    <property type="match status" value="1"/>
</dbReference>
<dbReference type="Proteomes" id="UP000482960">
    <property type="component" value="Unassembled WGS sequence"/>
</dbReference>
<keyword evidence="12" id="KW-1185">Reference proteome</keyword>
<dbReference type="EC" id="3.2.1.4" evidence="7"/>
<comment type="similarity">
    <text evidence="7">Belongs to the glycosyl hydrolase 5 (cellulase A) family.</text>
</comment>
<dbReference type="PANTHER" id="PTHR35923:SF2">
    <property type="entry name" value="ENDOGLUCANASE"/>
    <property type="match status" value="1"/>
</dbReference>
<keyword evidence="5 7" id="KW-0326">Glycosidase</keyword>
<gene>
    <name evidence="11" type="ORF">Prum_024790</name>
</gene>
<proteinExistence type="inferred from homology"/>
<feature type="region of interest" description="Disordered" evidence="8">
    <location>
        <begin position="409"/>
        <end position="433"/>
    </location>
</feature>
<keyword evidence="2 7" id="KW-0378">Hydrolase</keyword>
<keyword evidence="6 7" id="KW-0624">Polysaccharide degradation</keyword>
<organism evidence="11 12">
    <name type="scientific">Phytohabitans rumicis</name>
    <dbReference type="NCBI Taxonomy" id="1076125"/>
    <lineage>
        <taxon>Bacteria</taxon>
        <taxon>Bacillati</taxon>
        <taxon>Actinomycetota</taxon>
        <taxon>Actinomycetes</taxon>
        <taxon>Micromonosporales</taxon>
        <taxon>Micromonosporaceae</taxon>
    </lineage>
</organism>
<dbReference type="PANTHER" id="PTHR35923">
    <property type="entry name" value="MAJOR EXTRACELLULAR ENDOGLUCANASE"/>
    <property type="match status" value="1"/>
</dbReference>
<evidence type="ECO:0000256" key="6">
    <source>
        <dbReference type="ARBA" id="ARBA00023326"/>
    </source>
</evidence>
<dbReference type="Pfam" id="PF00553">
    <property type="entry name" value="CBM_2"/>
    <property type="match status" value="1"/>
</dbReference>
<dbReference type="Pfam" id="PF00150">
    <property type="entry name" value="Cellulase"/>
    <property type="match status" value="1"/>
</dbReference>
<protein>
    <recommendedName>
        <fullName evidence="7">Endoglucanase</fullName>
        <ecNumber evidence="7">3.2.1.4</ecNumber>
    </recommendedName>
</protein>
<dbReference type="Gene3D" id="3.20.20.80">
    <property type="entry name" value="Glycosidases"/>
    <property type="match status" value="1"/>
</dbReference>
<evidence type="ECO:0000313" key="12">
    <source>
        <dbReference type="Proteomes" id="UP000482960"/>
    </source>
</evidence>
<keyword evidence="9" id="KW-0732">Signal</keyword>
<dbReference type="RefSeq" id="WP_173076364.1">
    <property type="nucleotide sequence ID" value="NZ_BAABJB010000014.1"/>
</dbReference>
<dbReference type="GO" id="GO:0008810">
    <property type="term" value="F:cellulase activity"/>
    <property type="evidence" value="ECO:0007669"/>
    <property type="project" value="UniProtKB-EC"/>
</dbReference>
<feature type="signal peptide" evidence="9">
    <location>
        <begin position="1"/>
        <end position="32"/>
    </location>
</feature>
<dbReference type="EMBL" id="BLPG01000001">
    <property type="protein sequence ID" value="GFJ88837.1"/>
    <property type="molecule type" value="Genomic_DNA"/>
</dbReference>
<dbReference type="SUPFAM" id="SSF49384">
    <property type="entry name" value="Carbohydrate-binding domain"/>
    <property type="match status" value="1"/>
</dbReference>
<dbReference type="GO" id="GO:0030245">
    <property type="term" value="P:cellulose catabolic process"/>
    <property type="evidence" value="ECO:0007669"/>
    <property type="project" value="UniProtKB-KW"/>
</dbReference>
<sequence>MSRRALASALAVATTAAAGFLVAIAMAPAALAAGTGTGYLRTSGNKIIDSTGATVRLTGINWFGMETDNKTFHGLWSNNPWRNQLDKMASLGYNTLRIPFSNDALKPGATATGINDFVNPDLVGNTPLQILDKVINYAGTKGMRVILDRHRPTAAGQSALWYTPTVSEATWIADWRMLAQRYAGNTTVIGADLHNEPHAEGTNPNATGACWGCGVESRDWRLAAERAGNAILAVQSNWLIFVEGVSCPSGGLSNVWDGDPSNDESCGWWGGNLSKAGAFPVRLNVANRLVYSPHEYAISVYHQDWFDEPNYPANMPALWDGFWGYLYKQNVAPIMMGEFGSTLADPKDKVWLQELMKYTGTGVNGMSFTYWSWNPNSGDTGGIALDDWTNINTEKQAILQPYLIAPVGGNPTTGPTSAGPTSSGPTTNPTTSAPGACTATYTQTNAWQGGFQGNLTVRNTGGALNPWSVTWTWPSGVTLGSGWNATVTQSGTTVTAAAPTWAPSLAAGASVTIGFTANGTASAPASVRLNGAACTS</sequence>
<keyword evidence="4 7" id="KW-0119">Carbohydrate metabolism</keyword>
<reference evidence="11 12" key="2">
    <citation type="submission" date="2020-03" db="EMBL/GenBank/DDBJ databases">
        <authorList>
            <person name="Ichikawa N."/>
            <person name="Kimura A."/>
            <person name="Kitahashi Y."/>
            <person name="Uohara A."/>
        </authorList>
    </citation>
    <scope>NUCLEOTIDE SEQUENCE [LARGE SCALE GENOMIC DNA]</scope>
    <source>
        <strain evidence="11 12">NBRC 108638</strain>
    </source>
</reference>
<evidence type="ECO:0000313" key="11">
    <source>
        <dbReference type="EMBL" id="GFJ88837.1"/>
    </source>
</evidence>
<dbReference type="InterPro" id="IPR008965">
    <property type="entry name" value="CBM2/CBM3_carb-bd_dom_sf"/>
</dbReference>
<evidence type="ECO:0000256" key="9">
    <source>
        <dbReference type="SAM" id="SignalP"/>
    </source>
</evidence>
<dbReference type="SUPFAM" id="SSF51445">
    <property type="entry name" value="(Trans)glycosidases"/>
    <property type="match status" value="1"/>
</dbReference>
<keyword evidence="3 7" id="KW-0136">Cellulose degradation</keyword>
<comment type="caution">
    <text evidence="11">The sequence shown here is derived from an EMBL/GenBank/DDBJ whole genome shotgun (WGS) entry which is preliminary data.</text>
</comment>
<evidence type="ECO:0000256" key="5">
    <source>
        <dbReference type="ARBA" id="ARBA00023295"/>
    </source>
</evidence>
<dbReference type="InterPro" id="IPR017853">
    <property type="entry name" value="GH"/>
</dbReference>
<evidence type="ECO:0000256" key="4">
    <source>
        <dbReference type="ARBA" id="ARBA00023277"/>
    </source>
</evidence>
<name>A0A6V8L439_9ACTN</name>
<dbReference type="AlphaFoldDB" id="A0A6V8L439"/>
<dbReference type="GO" id="GO:0030247">
    <property type="term" value="F:polysaccharide binding"/>
    <property type="evidence" value="ECO:0007669"/>
    <property type="project" value="UniProtKB-UniRule"/>
</dbReference>
<accession>A0A6V8L439</accession>
<dbReference type="InterPro" id="IPR012291">
    <property type="entry name" value="CBM2_carb-bd_dom_sf"/>
</dbReference>
<dbReference type="InterPro" id="IPR018087">
    <property type="entry name" value="Glyco_hydro_5_CS"/>
</dbReference>
<dbReference type="InterPro" id="IPR001919">
    <property type="entry name" value="CBD2"/>
</dbReference>
<feature type="domain" description="CBM2" evidence="10">
    <location>
        <begin position="430"/>
        <end position="536"/>
    </location>
</feature>